<comment type="caution">
    <text evidence="2">The sequence shown here is derived from an EMBL/GenBank/DDBJ whole genome shotgun (WGS) entry which is preliminary data.</text>
</comment>
<dbReference type="Proteomes" id="UP001266305">
    <property type="component" value="Unassembled WGS sequence"/>
</dbReference>
<feature type="non-terminal residue" evidence="2">
    <location>
        <position position="119"/>
    </location>
</feature>
<protein>
    <recommendedName>
        <fullName evidence="4">Leptin receptor</fullName>
    </recommendedName>
</protein>
<evidence type="ECO:0008006" key="4">
    <source>
        <dbReference type="Google" id="ProtNLM"/>
    </source>
</evidence>
<evidence type="ECO:0000313" key="1">
    <source>
        <dbReference type="EMBL" id="KAK2081227.1"/>
    </source>
</evidence>
<gene>
    <name evidence="2" type="ORF">P7K49_040691</name>
    <name evidence="1" type="ORF">P7K49_040858</name>
</gene>
<evidence type="ECO:0000313" key="2">
    <source>
        <dbReference type="EMBL" id="KAK2081763.1"/>
    </source>
</evidence>
<keyword evidence="3" id="KW-1185">Reference proteome</keyword>
<reference evidence="2 3" key="1">
    <citation type="submission" date="2023-05" db="EMBL/GenBank/DDBJ databases">
        <title>B98-5 Cell Line De Novo Hybrid Assembly: An Optical Mapping Approach.</title>
        <authorList>
            <person name="Kananen K."/>
            <person name="Auerbach J.A."/>
            <person name="Kautto E."/>
            <person name="Blachly J.S."/>
        </authorList>
    </citation>
    <scope>NUCLEOTIDE SEQUENCE [LARGE SCALE GENOMIC DNA]</scope>
    <source>
        <strain evidence="2">B95-8</strain>
        <tissue evidence="2">Cell line</tissue>
    </source>
</reference>
<dbReference type="EMBL" id="JASSZA010000379">
    <property type="protein sequence ID" value="KAK2081227.1"/>
    <property type="molecule type" value="Genomic_DNA"/>
</dbReference>
<name>A0ABQ9TAH9_SAGOE</name>
<sequence>SHCAGQNNSDKIDGALLPGNLWSGFLLESATSGSAFPELETQQSNMIVGEPVPLTVHEELPRRGDDKTAAPATKVTLATRGAPPLKIFWSVGDENFSENVESSRFPSFHWELQSRAVSD</sequence>
<proteinExistence type="predicted"/>
<dbReference type="EMBL" id="JASSZA010000099">
    <property type="protein sequence ID" value="KAK2081763.1"/>
    <property type="molecule type" value="Genomic_DNA"/>
</dbReference>
<feature type="non-terminal residue" evidence="2">
    <location>
        <position position="1"/>
    </location>
</feature>
<organism evidence="2 3">
    <name type="scientific">Saguinus oedipus</name>
    <name type="common">Cotton-top tamarin</name>
    <name type="synonym">Oedipomidas oedipus</name>
    <dbReference type="NCBI Taxonomy" id="9490"/>
    <lineage>
        <taxon>Eukaryota</taxon>
        <taxon>Metazoa</taxon>
        <taxon>Chordata</taxon>
        <taxon>Craniata</taxon>
        <taxon>Vertebrata</taxon>
        <taxon>Euteleostomi</taxon>
        <taxon>Mammalia</taxon>
        <taxon>Eutheria</taxon>
        <taxon>Euarchontoglires</taxon>
        <taxon>Primates</taxon>
        <taxon>Haplorrhini</taxon>
        <taxon>Platyrrhini</taxon>
        <taxon>Cebidae</taxon>
        <taxon>Callitrichinae</taxon>
        <taxon>Saguinus</taxon>
    </lineage>
</organism>
<evidence type="ECO:0000313" key="3">
    <source>
        <dbReference type="Proteomes" id="UP001266305"/>
    </source>
</evidence>
<accession>A0ABQ9TAH9</accession>